<evidence type="ECO:0008006" key="5">
    <source>
        <dbReference type="Google" id="ProtNLM"/>
    </source>
</evidence>
<evidence type="ECO:0000256" key="2">
    <source>
        <dbReference type="SAM" id="Phobius"/>
    </source>
</evidence>
<feature type="region of interest" description="Disordered" evidence="1">
    <location>
        <begin position="115"/>
        <end position="140"/>
    </location>
</feature>
<evidence type="ECO:0000256" key="1">
    <source>
        <dbReference type="SAM" id="MobiDB-lite"/>
    </source>
</evidence>
<organism evidence="3 4">
    <name type="scientific">Streptomyces flavochromogenes</name>
    <dbReference type="NCBI Taxonomy" id="68199"/>
    <lineage>
        <taxon>Bacteria</taxon>
        <taxon>Bacillati</taxon>
        <taxon>Actinomycetota</taxon>
        <taxon>Actinomycetes</taxon>
        <taxon>Kitasatosporales</taxon>
        <taxon>Streptomycetaceae</taxon>
        <taxon>Streptomyces</taxon>
    </lineage>
</organism>
<feature type="compositionally biased region" description="Basic and acidic residues" evidence="1">
    <location>
        <begin position="128"/>
        <end position="140"/>
    </location>
</feature>
<keyword evidence="2" id="KW-1133">Transmembrane helix</keyword>
<dbReference type="RefSeq" id="WP_388308649.1">
    <property type="nucleotide sequence ID" value="NZ_JBIBDZ010000006.1"/>
</dbReference>
<protein>
    <recommendedName>
        <fullName evidence="5">Integral membrane protein</fullName>
    </recommendedName>
</protein>
<dbReference type="EMBL" id="JBIBDZ010000006">
    <property type="protein sequence ID" value="MFF5921131.1"/>
    <property type="molecule type" value="Genomic_DNA"/>
</dbReference>
<reference evidence="3 4" key="1">
    <citation type="submission" date="2024-10" db="EMBL/GenBank/DDBJ databases">
        <title>The Natural Products Discovery Center: Release of the First 8490 Sequenced Strains for Exploring Actinobacteria Biosynthetic Diversity.</title>
        <authorList>
            <person name="Kalkreuter E."/>
            <person name="Kautsar S.A."/>
            <person name="Yang D."/>
            <person name="Bader C.D."/>
            <person name="Teijaro C.N."/>
            <person name="Fluegel L."/>
            <person name="Davis C.M."/>
            <person name="Simpson J.R."/>
            <person name="Lauterbach L."/>
            <person name="Steele A.D."/>
            <person name="Gui C."/>
            <person name="Meng S."/>
            <person name="Li G."/>
            <person name="Viehrig K."/>
            <person name="Ye F."/>
            <person name="Su P."/>
            <person name="Kiefer A.F."/>
            <person name="Nichols A."/>
            <person name="Cepeda A.J."/>
            <person name="Yan W."/>
            <person name="Fan B."/>
            <person name="Jiang Y."/>
            <person name="Adhikari A."/>
            <person name="Zheng C.-J."/>
            <person name="Schuster L."/>
            <person name="Cowan T.M."/>
            <person name="Smanski M.J."/>
            <person name="Chevrette M.G."/>
            <person name="De Carvalho L.P.S."/>
            <person name="Shen B."/>
        </authorList>
    </citation>
    <scope>NUCLEOTIDE SEQUENCE [LARGE SCALE GENOMIC DNA]</scope>
    <source>
        <strain evidence="3 4">NPDC012605</strain>
    </source>
</reference>
<accession>A0ABW6XUG1</accession>
<evidence type="ECO:0000313" key="4">
    <source>
        <dbReference type="Proteomes" id="UP001602370"/>
    </source>
</evidence>
<feature type="transmembrane region" description="Helical" evidence="2">
    <location>
        <begin position="48"/>
        <end position="66"/>
    </location>
</feature>
<keyword evidence="4" id="KW-1185">Reference proteome</keyword>
<keyword evidence="2" id="KW-0812">Transmembrane</keyword>
<dbReference type="Proteomes" id="UP001602370">
    <property type="component" value="Unassembled WGS sequence"/>
</dbReference>
<keyword evidence="2" id="KW-0472">Membrane</keyword>
<evidence type="ECO:0000313" key="3">
    <source>
        <dbReference type="EMBL" id="MFF5921131.1"/>
    </source>
</evidence>
<comment type="caution">
    <text evidence="3">The sequence shown here is derived from an EMBL/GenBank/DDBJ whole genome shotgun (WGS) entry which is preliminary data.</text>
</comment>
<feature type="transmembrane region" description="Helical" evidence="2">
    <location>
        <begin position="78"/>
        <end position="101"/>
    </location>
</feature>
<gene>
    <name evidence="3" type="ORF">ACFY8C_22710</name>
</gene>
<sequence length="140" mass="15558">MMFGFSDEWWAVLFVPVVLWVPFGPFVMAGTGVWCARRPGWWPRLWSVLLPLVPVAVSATVIILPMDSWDEPTHGEDVLGYVLVYVLGVTVLPWVLGYGITRVVRVVRARRGRGRGRGAASDLDMDPSPDHGPDQGRTES</sequence>
<feature type="transmembrane region" description="Helical" evidence="2">
    <location>
        <begin position="12"/>
        <end position="36"/>
    </location>
</feature>
<name>A0ABW6XUG1_9ACTN</name>
<proteinExistence type="predicted"/>